<dbReference type="AlphaFoldDB" id="A0AA37SLQ9"/>
<proteinExistence type="predicted"/>
<dbReference type="EMBL" id="BSOH01000001">
    <property type="protein sequence ID" value="GLR15874.1"/>
    <property type="molecule type" value="Genomic_DNA"/>
</dbReference>
<evidence type="ECO:0000313" key="2">
    <source>
        <dbReference type="EMBL" id="GLR15874.1"/>
    </source>
</evidence>
<organism evidence="2 3">
    <name type="scientific">Portibacter lacus</name>
    <dbReference type="NCBI Taxonomy" id="1099794"/>
    <lineage>
        <taxon>Bacteria</taxon>
        <taxon>Pseudomonadati</taxon>
        <taxon>Bacteroidota</taxon>
        <taxon>Saprospiria</taxon>
        <taxon>Saprospirales</taxon>
        <taxon>Haliscomenobacteraceae</taxon>
        <taxon>Portibacter</taxon>
    </lineage>
</organism>
<keyword evidence="3" id="KW-1185">Reference proteome</keyword>
<feature type="transmembrane region" description="Helical" evidence="1">
    <location>
        <begin position="49"/>
        <end position="69"/>
    </location>
</feature>
<protein>
    <submittedName>
        <fullName evidence="2">Uncharacterized protein</fullName>
    </submittedName>
</protein>
<keyword evidence="1" id="KW-1133">Transmembrane helix</keyword>
<evidence type="ECO:0000313" key="3">
    <source>
        <dbReference type="Proteomes" id="UP001156666"/>
    </source>
</evidence>
<sequence>MNLKAILFHYDNGWDGIAAVLGGLMVGAVLGLVGGIYSLKWIPEEKLKLSILIVLILNVLMIGVVFVRAEMRKVKSMRLERIAVHAPKYLGIYSIHFENNKVIPFYSVNYKDDQQTFRKIDSFAINENSMDLAYAPPYFMPYYSKTDYQVLQFNVKSLHHNYAEVVVNKINGQTSFLSLDDGKFENWTSYLLSGNSIDLISDDVTLYHRPLTYADPQKMLDDDLLKVLSVQEDWIQVKGSSGKIAWLKWYNEDGEVTVRVNYFE</sequence>
<feature type="transmembrane region" description="Helical" evidence="1">
    <location>
        <begin position="12"/>
        <end position="37"/>
    </location>
</feature>
<reference evidence="2" key="1">
    <citation type="journal article" date="2014" name="Int. J. Syst. Evol. Microbiol.">
        <title>Complete genome sequence of Corynebacterium casei LMG S-19264T (=DSM 44701T), isolated from a smear-ripened cheese.</title>
        <authorList>
            <consortium name="US DOE Joint Genome Institute (JGI-PGF)"/>
            <person name="Walter F."/>
            <person name="Albersmeier A."/>
            <person name="Kalinowski J."/>
            <person name="Ruckert C."/>
        </authorList>
    </citation>
    <scope>NUCLEOTIDE SEQUENCE</scope>
    <source>
        <strain evidence="2">NBRC 108769</strain>
    </source>
</reference>
<name>A0AA37SLQ9_9BACT</name>
<keyword evidence="1" id="KW-0812">Transmembrane</keyword>
<reference evidence="2" key="2">
    <citation type="submission" date="2023-01" db="EMBL/GenBank/DDBJ databases">
        <title>Draft genome sequence of Portibacter lacus strain NBRC 108769.</title>
        <authorList>
            <person name="Sun Q."/>
            <person name="Mori K."/>
        </authorList>
    </citation>
    <scope>NUCLEOTIDE SEQUENCE</scope>
    <source>
        <strain evidence="2">NBRC 108769</strain>
    </source>
</reference>
<accession>A0AA37SLQ9</accession>
<dbReference type="Proteomes" id="UP001156666">
    <property type="component" value="Unassembled WGS sequence"/>
</dbReference>
<gene>
    <name evidence="2" type="ORF">GCM10007940_04890</name>
</gene>
<comment type="caution">
    <text evidence="2">The sequence shown here is derived from an EMBL/GenBank/DDBJ whole genome shotgun (WGS) entry which is preliminary data.</text>
</comment>
<keyword evidence="1" id="KW-0472">Membrane</keyword>
<evidence type="ECO:0000256" key="1">
    <source>
        <dbReference type="SAM" id="Phobius"/>
    </source>
</evidence>